<dbReference type="GO" id="GO:0006281">
    <property type="term" value="P:DNA repair"/>
    <property type="evidence" value="ECO:0007669"/>
    <property type="project" value="InterPro"/>
</dbReference>
<dbReference type="AlphaFoldDB" id="A0A9X7W447"/>
<dbReference type="InterPro" id="IPR001126">
    <property type="entry name" value="UmuC"/>
</dbReference>
<dbReference type="KEGG" id="afx:JZ786_09425"/>
<dbReference type="Gene3D" id="3.40.1170.60">
    <property type="match status" value="1"/>
</dbReference>
<dbReference type="RefSeq" id="WP_206658432.1">
    <property type="nucleotide sequence ID" value="NZ_CP071182.1"/>
</dbReference>
<dbReference type="Proteomes" id="UP000663505">
    <property type="component" value="Chromosome"/>
</dbReference>
<gene>
    <name evidence="2" type="ORF">JZ786_09425</name>
</gene>
<reference evidence="2 3" key="1">
    <citation type="submission" date="2021-02" db="EMBL/GenBank/DDBJ databases">
        <title>Alicyclobacillus curvatus sp. nov. and Alicyclobacillus mengziensis sp. nov., two acidophilic bacteria isolated from acid mine drainage.</title>
        <authorList>
            <person name="Huang Y."/>
        </authorList>
    </citation>
    <scope>NUCLEOTIDE SEQUENCE [LARGE SCALE GENOMIC DNA]</scope>
    <source>
        <strain evidence="2 3">S30H14</strain>
    </source>
</reference>
<evidence type="ECO:0000259" key="1">
    <source>
        <dbReference type="Pfam" id="PF00817"/>
    </source>
</evidence>
<organism evidence="2 3">
    <name type="scientific">Alicyclobacillus mengziensis</name>
    <dbReference type="NCBI Taxonomy" id="2931921"/>
    <lineage>
        <taxon>Bacteria</taxon>
        <taxon>Bacillati</taxon>
        <taxon>Bacillota</taxon>
        <taxon>Bacilli</taxon>
        <taxon>Bacillales</taxon>
        <taxon>Alicyclobacillaceae</taxon>
        <taxon>Alicyclobacillus</taxon>
    </lineage>
</organism>
<name>A0A9X7W447_9BACL</name>
<dbReference type="InterPro" id="IPR043502">
    <property type="entry name" value="DNA/RNA_pol_sf"/>
</dbReference>
<sequence>MRYTLFAQAEGVRSTVVEQFWATESSDGYVTDASLSASKRGVRRGMPIRTAKALIPELISIEEVDGVPPGLEKILSTVLAFTPWIEVTGKDSFYFQLAGTRPPLQEIRRLLERVNRELTEEQRIQVGLAELPKLARAVVEWNKVEHVPDAMYWRVGRQLWLVAPSLAQMVTGRQCSKSDWVLEMPISAFWDAPLGARERLLSLGVYRLSELCTVPISYLKRQFGEEALAWQQFHRSVPQRLRVNYPSRKLTKEWVADLGDEVPGALISDLVRDLVNQLAEDLRKSELGALKLGLAWKSSRGTGSFERTVKQPVYQPEYIIAAVESGLFECNFECNVEELSFVQLYALDIQPLVSMQLALSEQRPEEKRGTVDIVRVVRHVNRKFPDALRMGIRPSFRELRLQAVLQG</sequence>
<dbReference type="SUPFAM" id="SSF56672">
    <property type="entry name" value="DNA/RNA polymerases"/>
    <property type="match status" value="1"/>
</dbReference>
<dbReference type="EMBL" id="CP071182">
    <property type="protein sequence ID" value="QSO49118.1"/>
    <property type="molecule type" value="Genomic_DNA"/>
</dbReference>
<dbReference type="Pfam" id="PF00817">
    <property type="entry name" value="IMS"/>
    <property type="match status" value="1"/>
</dbReference>
<feature type="domain" description="UmuC" evidence="1">
    <location>
        <begin position="25"/>
        <end position="136"/>
    </location>
</feature>
<accession>A0A9X7W447</accession>
<keyword evidence="3" id="KW-1185">Reference proteome</keyword>
<proteinExistence type="predicted"/>
<evidence type="ECO:0000313" key="3">
    <source>
        <dbReference type="Proteomes" id="UP000663505"/>
    </source>
</evidence>
<evidence type="ECO:0000313" key="2">
    <source>
        <dbReference type="EMBL" id="QSO49118.1"/>
    </source>
</evidence>
<protein>
    <recommendedName>
        <fullName evidence="1">UmuC domain-containing protein</fullName>
    </recommendedName>
</protein>